<keyword evidence="2" id="KW-1185">Reference proteome</keyword>
<reference evidence="1 2" key="1">
    <citation type="submission" date="2014-07" db="EMBL/GenBank/DDBJ databases">
        <title>Genome of Flavobacterium reichenbachii LMG 25512.</title>
        <authorList>
            <person name="Stropko S.J."/>
            <person name="Pipes S.E."/>
            <person name="Newman J.D."/>
        </authorList>
    </citation>
    <scope>NUCLEOTIDE SEQUENCE [LARGE SCALE GENOMIC DNA]</scope>
    <source>
        <strain evidence="1 2">LMG 25512</strain>
    </source>
</reference>
<proteinExistence type="predicted"/>
<dbReference type="AlphaFoldDB" id="A0A085ZQ69"/>
<evidence type="ECO:0000313" key="2">
    <source>
        <dbReference type="Proteomes" id="UP000028715"/>
    </source>
</evidence>
<gene>
    <name evidence="1" type="ORF">IW19_14170</name>
</gene>
<accession>A0A085ZQ69</accession>
<comment type="caution">
    <text evidence="1">The sequence shown here is derived from an EMBL/GenBank/DDBJ whole genome shotgun (WGS) entry which is preliminary data.</text>
</comment>
<organism evidence="1 2">
    <name type="scientific">Flavobacterium reichenbachii</name>
    <dbReference type="NCBI Taxonomy" id="362418"/>
    <lineage>
        <taxon>Bacteria</taxon>
        <taxon>Pseudomonadati</taxon>
        <taxon>Bacteroidota</taxon>
        <taxon>Flavobacteriia</taxon>
        <taxon>Flavobacteriales</taxon>
        <taxon>Flavobacteriaceae</taxon>
        <taxon>Flavobacterium</taxon>
    </lineage>
</organism>
<evidence type="ECO:0000313" key="1">
    <source>
        <dbReference type="EMBL" id="KFF06583.1"/>
    </source>
</evidence>
<dbReference type="Proteomes" id="UP000028715">
    <property type="component" value="Unassembled WGS sequence"/>
</dbReference>
<name>A0A085ZQ69_9FLAO</name>
<dbReference type="eggNOG" id="ENOG5030ZFC">
    <property type="taxonomic scope" value="Bacteria"/>
</dbReference>
<sequence length="296" mass="35373">MTEIIEKSKIMKIKSIFILVFLSLIFTFCGKDLKNKKQQKQKQHKLTIEVQNAVDSLSLIDEIRLRGTKRFDDLLKVASNQDLVFLTKNKNPKIRCYAFNGLIINKYPELTDIFFEHLKDTSVIQTRYECTGERTTVMNFMLNYFHPKNIGVKNKFSEIEYNKYNKIAESYKKNIKPVKIENYEKEIKKLQNNDLEYFQDYYCADSKDEDFEVKRKLVKKNIEFVKYEEMVLATAYFEVNGCNSHFPNIERRNDTIILKYQMRNKYPCDEKHRIIEKINFVIFDQYVTKIKTVIAE</sequence>
<dbReference type="EMBL" id="JPRL01000001">
    <property type="protein sequence ID" value="KFF06583.1"/>
    <property type="molecule type" value="Genomic_DNA"/>
</dbReference>
<protein>
    <submittedName>
        <fullName evidence="1">Uncharacterized protein</fullName>
    </submittedName>
</protein>